<dbReference type="PANTHER" id="PTHR30004">
    <property type="entry name" value="4-HYDROXYTHREONINE-4-PHOSPHATE DEHYDROGENASE"/>
    <property type="match status" value="1"/>
</dbReference>
<reference evidence="5" key="2">
    <citation type="journal article" date="2011" name="Microb. Ecol.">
        <title>Taxonomic and Functional Metagenomic Profiling of the Microbial Community in the Anoxic Sediment of a Sub-saline Shallow Lake (Laguna de Carrizo, Central Spain).</title>
        <authorList>
            <person name="Ferrer M."/>
            <person name="Guazzaroni M.E."/>
            <person name="Richter M."/>
            <person name="Garcia-Salamanca A."/>
            <person name="Yarza P."/>
            <person name="Suarez-Suarez A."/>
            <person name="Solano J."/>
            <person name="Alcaide M."/>
            <person name="van Dillewijn P."/>
            <person name="Molina-Henares M.A."/>
            <person name="Lopez-Cortes N."/>
            <person name="Al-Ramahi Y."/>
            <person name="Guerrero C."/>
            <person name="Acosta A."/>
            <person name="de Eugenio L.I."/>
            <person name="Martinez V."/>
            <person name="Marques S."/>
            <person name="Rojo F."/>
            <person name="Santero E."/>
            <person name="Genilloud O."/>
            <person name="Perez-Perez J."/>
            <person name="Rossello-Mora R."/>
            <person name="Ramos J.L."/>
        </authorList>
    </citation>
    <scope>NUCLEOTIDE SEQUENCE</scope>
</reference>
<dbReference type="GO" id="GO:0051287">
    <property type="term" value="F:NAD binding"/>
    <property type="evidence" value="ECO:0007669"/>
    <property type="project" value="InterPro"/>
</dbReference>
<dbReference type="InterPro" id="IPR005255">
    <property type="entry name" value="PdxA_fam"/>
</dbReference>
<gene>
    <name evidence="5" type="primary">pdxA</name>
    <name evidence="5" type="ORF">LDC_1757</name>
</gene>
<dbReference type="PANTHER" id="PTHR30004:SF6">
    <property type="entry name" value="D-THREONATE 4-PHOSPHATE DEHYDROGENASE"/>
    <property type="match status" value="1"/>
</dbReference>
<evidence type="ECO:0000256" key="2">
    <source>
        <dbReference type="ARBA" id="ARBA00023002"/>
    </source>
</evidence>
<evidence type="ECO:0000313" key="5">
    <source>
        <dbReference type="EMBL" id="EFK96220.1"/>
    </source>
</evidence>
<feature type="region of interest" description="Disordered" evidence="4">
    <location>
        <begin position="85"/>
        <end position="122"/>
    </location>
</feature>
<evidence type="ECO:0000256" key="1">
    <source>
        <dbReference type="ARBA" id="ARBA00022723"/>
    </source>
</evidence>
<dbReference type="GO" id="GO:0046872">
    <property type="term" value="F:metal ion binding"/>
    <property type="evidence" value="ECO:0007669"/>
    <property type="project" value="UniProtKB-KW"/>
</dbReference>
<dbReference type="EMBL" id="ADZX01000539">
    <property type="protein sequence ID" value="EFK96220.1"/>
    <property type="molecule type" value="Genomic_DNA"/>
</dbReference>
<dbReference type="GO" id="GO:0050570">
    <property type="term" value="F:4-hydroxythreonine-4-phosphate dehydrogenase activity"/>
    <property type="evidence" value="ECO:0007669"/>
    <property type="project" value="UniProtKB-EC"/>
</dbReference>
<dbReference type="AlphaFoldDB" id="D9PJP4"/>
<evidence type="ECO:0000256" key="3">
    <source>
        <dbReference type="ARBA" id="ARBA00023027"/>
    </source>
</evidence>
<protein>
    <submittedName>
        <fullName evidence="5">4-hydroxythreonine-4-phosphate dehydrogenase</fullName>
        <ecNumber evidence="5">1.1.1.262</ecNumber>
    </submittedName>
</protein>
<sequence length="122" mass="12659">MKKLAVTMGDPGGIGPEIVVKALHSAEIRDICTPVVIGDSSVIKAALRLLKSPLTVRVIKTPKDSKPSKGTIEVVHVIPPTPTLEKGGLITAGKRGKGKKLPQKLLTGTGQQQKAAAPVSVT</sequence>
<reference evidence="5" key="1">
    <citation type="submission" date="2010-07" db="EMBL/GenBank/DDBJ databases">
        <authorList>
            <consortium name="CONSOLIDER consortium CSD2007-00005"/>
            <person name="Guazzaroni M.-E."/>
            <person name="Richter M."/>
            <person name="Garcia-Salamanca A."/>
            <person name="Yarza P."/>
            <person name="Ferrer M."/>
        </authorList>
    </citation>
    <scope>NUCLEOTIDE SEQUENCE</scope>
</reference>
<keyword evidence="1" id="KW-0479">Metal-binding</keyword>
<comment type="caution">
    <text evidence="5">The sequence shown here is derived from an EMBL/GenBank/DDBJ whole genome shotgun (WGS) entry which is preliminary data.</text>
</comment>
<dbReference type="SUPFAM" id="SSF53659">
    <property type="entry name" value="Isocitrate/Isopropylmalate dehydrogenase-like"/>
    <property type="match status" value="1"/>
</dbReference>
<accession>D9PJP4</accession>
<proteinExistence type="predicted"/>
<keyword evidence="3" id="KW-0520">NAD</keyword>
<keyword evidence="2 5" id="KW-0560">Oxidoreductase</keyword>
<name>D9PJP4_9ZZZZ</name>
<organism evidence="5">
    <name type="scientific">sediment metagenome</name>
    <dbReference type="NCBI Taxonomy" id="749907"/>
    <lineage>
        <taxon>unclassified sequences</taxon>
        <taxon>metagenomes</taxon>
        <taxon>ecological metagenomes</taxon>
    </lineage>
</organism>
<dbReference type="EC" id="1.1.1.262" evidence="5"/>
<dbReference type="Gene3D" id="3.40.718.10">
    <property type="entry name" value="Isopropylmalate Dehydrogenase"/>
    <property type="match status" value="1"/>
</dbReference>
<evidence type="ECO:0000256" key="4">
    <source>
        <dbReference type="SAM" id="MobiDB-lite"/>
    </source>
</evidence>